<dbReference type="PROSITE" id="PS00211">
    <property type="entry name" value="ABC_TRANSPORTER_1"/>
    <property type="match status" value="1"/>
</dbReference>
<dbReference type="SUPFAM" id="SSF52540">
    <property type="entry name" value="P-loop containing nucleoside triphosphate hydrolases"/>
    <property type="match status" value="1"/>
</dbReference>
<proteinExistence type="predicted"/>
<dbReference type="EMBL" id="JAGEOK010000066">
    <property type="protein sequence ID" value="MBO2445229.1"/>
    <property type="molecule type" value="Genomic_DNA"/>
</dbReference>
<dbReference type="InterPro" id="IPR017871">
    <property type="entry name" value="ABC_transporter-like_CS"/>
</dbReference>
<dbReference type="InterPro" id="IPR003593">
    <property type="entry name" value="AAA+_ATPase"/>
</dbReference>
<protein>
    <submittedName>
        <fullName evidence="4">ATP-binding cassette domain-containing protein</fullName>
    </submittedName>
</protein>
<dbReference type="PANTHER" id="PTHR24220">
    <property type="entry name" value="IMPORT ATP-BINDING PROTEIN"/>
    <property type="match status" value="1"/>
</dbReference>
<dbReference type="RefSeq" id="WP_208274448.1">
    <property type="nucleotide sequence ID" value="NZ_BAAAGM010000041.1"/>
</dbReference>
<dbReference type="GO" id="GO:0005524">
    <property type="term" value="F:ATP binding"/>
    <property type="evidence" value="ECO:0007669"/>
    <property type="project" value="UniProtKB-KW"/>
</dbReference>
<evidence type="ECO:0000313" key="4">
    <source>
        <dbReference type="EMBL" id="MBO2445229.1"/>
    </source>
</evidence>
<organism evidence="4 5">
    <name type="scientific">Actinomadura nitritigenes</name>
    <dbReference type="NCBI Taxonomy" id="134602"/>
    <lineage>
        <taxon>Bacteria</taxon>
        <taxon>Bacillati</taxon>
        <taxon>Actinomycetota</taxon>
        <taxon>Actinomycetes</taxon>
        <taxon>Streptosporangiales</taxon>
        <taxon>Thermomonosporaceae</taxon>
        <taxon>Actinomadura</taxon>
    </lineage>
</organism>
<sequence>MTRGMSAGPTAERDEALVRLEDVARTYGRGLSAVVAVHEVSCTVRRGDRIAVTGASGSGKSTLLHLISGLDDPTTGRIDWPGLGGRPFGRPCVAGVVFQGPSLLAPLDVLDNTALPLALAGLDEDEARRRAADALGSVGLAGLAARLPEELSGGQAQRVAVARVLAARPRLIIADEPTAQLGSAHAAQVVDLLMDAADELAAGLIMATHDPDMAARLPVRWRMADGALLQGEPCSS</sequence>
<feature type="domain" description="ABC transporter" evidence="3">
    <location>
        <begin position="18"/>
        <end position="236"/>
    </location>
</feature>
<dbReference type="PANTHER" id="PTHR24220:SF685">
    <property type="entry name" value="ABC TRANSPORTER RELATED"/>
    <property type="match status" value="1"/>
</dbReference>
<dbReference type="Proteomes" id="UP000666915">
    <property type="component" value="Unassembled WGS sequence"/>
</dbReference>
<comment type="caution">
    <text evidence="4">The sequence shown here is derived from an EMBL/GenBank/DDBJ whole genome shotgun (WGS) entry which is preliminary data.</text>
</comment>
<dbReference type="InterPro" id="IPR015854">
    <property type="entry name" value="ABC_transpr_LolD-like"/>
</dbReference>
<name>A0ABS3RG73_9ACTN</name>
<dbReference type="InterPro" id="IPR003439">
    <property type="entry name" value="ABC_transporter-like_ATP-bd"/>
</dbReference>
<gene>
    <name evidence="4" type="ORF">J4557_47775</name>
</gene>
<dbReference type="InterPro" id="IPR027417">
    <property type="entry name" value="P-loop_NTPase"/>
</dbReference>
<dbReference type="PROSITE" id="PS50893">
    <property type="entry name" value="ABC_TRANSPORTER_2"/>
    <property type="match status" value="1"/>
</dbReference>
<keyword evidence="5" id="KW-1185">Reference proteome</keyword>
<evidence type="ECO:0000259" key="3">
    <source>
        <dbReference type="PROSITE" id="PS50893"/>
    </source>
</evidence>
<evidence type="ECO:0000313" key="5">
    <source>
        <dbReference type="Proteomes" id="UP000666915"/>
    </source>
</evidence>
<keyword evidence="1" id="KW-0547">Nucleotide-binding</keyword>
<evidence type="ECO:0000256" key="1">
    <source>
        <dbReference type="ARBA" id="ARBA00022741"/>
    </source>
</evidence>
<dbReference type="Pfam" id="PF00005">
    <property type="entry name" value="ABC_tran"/>
    <property type="match status" value="1"/>
</dbReference>
<dbReference type="SMART" id="SM00382">
    <property type="entry name" value="AAA"/>
    <property type="match status" value="1"/>
</dbReference>
<dbReference type="Gene3D" id="3.40.50.300">
    <property type="entry name" value="P-loop containing nucleotide triphosphate hydrolases"/>
    <property type="match status" value="1"/>
</dbReference>
<keyword evidence="2 4" id="KW-0067">ATP-binding</keyword>
<reference evidence="4 5" key="1">
    <citation type="submission" date="2021-03" db="EMBL/GenBank/DDBJ databases">
        <authorList>
            <person name="Kanchanasin P."/>
            <person name="Saeng-In P."/>
            <person name="Phongsopitanun W."/>
            <person name="Yuki M."/>
            <person name="Kudo T."/>
            <person name="Ohkuma M."/>
            <person name="Tanasupawat S."/>
        </authorList>
    </citation>
    <scope>NUCLEOTIDE SEQUENCE [LARGE SCALE GENOMIC DNA]</scope>
    <source>
        <strain evidence="4 5">L46</strain>
    </source>
</reference>
<accession>A0ABS3RG73</accession>
<evidence type="ECO:0000256" key="2">
    <source>
        <dbReference type="ARBA" id="ARBA00022840"/>
    </source>
</evidence>